<feature type="domain" description="ABM" evidence="1">
    <location>
        <begin position="1"/>
        <end position="64"/>
    </location>
</feature>
<dbReference type="Gene3D" id="3.30.70.100">
    <property type="match status" value="1"/>
</dbReference>
<evidence type="ECO:0000313" key="2">
    <source>
        <dbReference type="EMBL" id="GAA4540932.1"/>
    </source>
</evidence>
<organism evidence="2 3">
    <name type="scientific">Pseudonocardia xishanensis</name>
    <dbReference type="NCBI Taxonomy" id="630995"/>
    <lineage>
        <taxon>Bacteria</taxon>
        <taxon>Bacillati</taxon>
        <taxon>Actinomycetota</taxon>
        <taxon>Actinomycetes</taxon>
        <taxon>Pseudonocardiales</taxon>
        <taxon>Pseudonocardiaceae</taxon>
        <taxon>Pseudonocardia</taxon>
    </lineage>
</organism>
<proteinExistence type="predicted"/>
<sequence length="206" mass="22562">MFARSTTVQAHRGSLDRGITLIRDEILPAVLDTPGCIGMSLLADRDSGRCIATTAWESRAAMAASAGVVRPMRDRAADTMGGTAQVDEWEIAVVHRDHASHPGACARVTWLRFDPAMMDRGRELFRDDILPQMEEMPGFCSASLMLDPTEGYAAASFVFDGMEAMEASRTRTMRMRADTAAELSAQVLEVGEFELVMAHLRVPELV</sequence>
<evidence type="ECO:0000259" key="1">
    <source>
        <dbReference type="Pfam" id="PF03992"/>
    </source>
</evidence>
<dbReference type="RefSeq" id="WP_345413935.1">
    <property type="nucleotide sequence ID" value="NZ_BAABGT010000022.1"/>
</dbReference>
<dbReference type="Proteomes" id="UP001501598">
    <property type="component" value="Unassembled WGS sequence"/>
</dbReference>
<name>A0ABP8RJZ5_9PSEU</name>
<gene>
    <name evidence="2" type="ORF">GCM10023175_14200</name>
</gene>
<dbReference type="Pfam" id="PF03992">
    <property type="entry name" value="ABM"/>
    <property type="match status" value="1"/>
</dbReference>
<dbReference type="SUPFAM" id="SSF54909">
    <property type="entry name" value="Dimeric alpha+beta barrel"/>
    <property type="match status" value="2"/>
</dbReference>
<protein>
    <recommendedName>
        <fullName evidence="1">ABM domain-containing protein</fullName>
    </recommendedName>
</protein>
<keyword evidence="3" id="KW-1185">Reference proteome</keyword>
<evidence type="ECO:0000313" key="3">
    <source>
        <dbReference type="Proteomes" id="UP001501598"/>
    </source>
</evidence>
<reference evidence="3" key="1">
    <citation type="journal article" date="2019" name="Int. J. Syst. Evol. Microbiol.">
        <title>The Global Catalogue of Microorganisms (GCM) 10K type strain sequencing project: providing services to taxonomists for standard genome sequencing and annotation.</title>
        <authorList>
            <consortium name="The Broad Institute Genomics Platform"/>
            <consortium name="The Broad Institute Genome Sequencing Center for Infectious Disease"/>
            <person name="Wu L."/>
            <person name="Ma J."/>
        </authorList>
    </citation>
    <scope>NUCLEOTIDE SEQUENCE [LARGE SCALE GENOMIC DNA]</scope>
    <source>
        <strain evidence="3">JCM 17906</strain>
    </source>
</reference>
<dbReference type="EMBL" id="BAABGT010000022">
    <property type="protein sequence ID" value="GAA4540932.1"/>
    <property type="molecule type" value="Genomic_DNA"/>
</dbReference>
<dbReference type="InterPro" id="IPR011008">
    <property type="entry name" value="Dimeric_a/b-barrel"/>
</dbReference>
<accession>A0ABP8RJZ5</accession>
<dbReference type="InterPro" id="IPR007138">
    <property type="entry name" value="ABM_dom"/>
</dbReference>
<comment type="caution">
    <text evidence="2">The sequence shown here is derived from an EMBL/GenBank/DDBJ whole genome shotgun (WGS) entry which is preliminary data.</text>
</comment>